<dbReference type="InterPro" id="IPR025433">
    <property type="entry name" value="DUF4168"/>
</dbReference>
<keyword evidence="2" id="KW-0732">Signal</keyword>
<feature type="signal peptide" evidence="2">
    <location>
        <begin position="1"/>
        <end position="24"/>
    </location>
</feature>
<organism evidence="4 5">
    <name type="scientific">Salegentibacter chungangensis</name>
    <dbReference type="NCBI Taxonomy" id="1335724"/>
    <lineage>
        <taxon>Bacteria</taxon>
        <taxon>Pseudomonadati</taxon>
        <taxon>Bacteroidota</taxon>
        <taxon>Flavobacteriia</taxon>
        <taxon>Flavobacteriales</taxon>
        <taxon>Flavobacteriaceae</taxon>
        <taxon>Salegentibacter</taxon>
    </lineage>
</organism>
<keyword evidence="1" id="KW-0175">Coiled coil</keyword>
<protein>
    <submittedName>
        <fullName evidence="4">DUF4168 domain-containing protein</fullName>
    </submittedName>
</protein>
<evidence type="ECO:0000313" key="4">
    <source>
        <dbReference type="EMBL" id="MFD1095436.1"/>
    </source>
</evidence>
<reference evidence="5" key="1">
    <citation type="journal article" date="2019" name="Int. J. Syst. Evol. Microbiol.">
        <title>The Global Catalogue of Microorganisms (GCM) 10K type strain sequencing project: providing services to taxonomists for standard genome sequencing and annotation.</title>
        <authorList>
            <consortium name="The Broad Institute Genomics Platform"/>
            <consortium name="The Broad Institute Genome Sequencing Center for Infectious Disease"/>
            <person name="Wu L."/>
            <person name="Ma J."/>
        </authorList>
    </citation>
    <scope>NUCLEOTIDE SEQUENCE [LARGE SCALE GENOMIC DNA]</scope>
    <source>
        <strain evidence="5">CCUG 64793</strain>
    </source>
</reference>
<evidence type="ECO:0000256" key="2">
    <source>
        <dbReference type="SAM" id="SignalP"/>
    </source>
</evidence>
<proteinExistence type="predicted"/>
<keyword evidence="5" id="KW-1185">Reference proteome</keyword>
<dbReference type="Pfam" id="PF13767">
    <property type="entry name" value="DUF4168"/>
    <property type="match status" value="1"/>
</dbReference>
<evidence type="ECO:0000256" key="1">
    <source>
        <dbReference type="SAM" id="Coils"/>
    </source>
</evidence>
<sequence>MIKSKKIINFLFFFALLGTVPAVAQTQPMQPQQQQKIEVNDAELQKFAKAYQQMRMVNQEAQKKMMALVKEEGFEIKRFNEIHKASLDPNKEIEMTEEEKEMHADVVEDLGDMQKEFQEKMEEVIEEQGLSLKRYEQLAMALRSDRELQQRLQNLMQG</sequence>
<evidence type="ECO:0000259" key="3">
    <source>
        <dbReference type="Pfam" id="PF13767"/>
    </source>
</evidence>
<evidence type="ECO:0000313" key="5">
    <source>
        <dbReference type="Proteomes" id="UP001597131"/>
    </source>
</evidence>
<name>A0ABW3NSS8_9FLAO</name>
<dbReference type="Proteomes" id="UP001597131">
    <property type="component" value="Unassembled WGS sequence"/>
</dbReference>
<feature type="domain" description="DUF4168" evidence="3">
    <location>
        <begin position="40"/>
        <end position="151"/>
    </location>
</feature>
<dbReference type="EMBL" id="JBHTLI010000001">
    <property type="protein sequence ID" value="MFD1095436.1"/>
    <property type="molecule type" value="Genomic_DNA"/>
</dbReference>
<comment type="caution">
    <text evidence="4">The sequence shown here is derived from an EMBL/GenBank/DDBJ whole genome shotgun (WGS) entry which is preliminary data.</text>
</comment>
<dbReference type="RefSeq" id="WP_380744172.1">
    <property type="nucleotide sequence ID" value="NZ_JBHTLI010000001.1"/>
</dbReference>
<gene>
    <name evidence="4" type="ORF">ACFQ3Q_06735</name>
</gene>
<accession>A0ABW3NSS8</accession>
<feature type="chain" id="PRO_5046086733" evidence="2">
    <location>
        <begin position="25"/>
        <end position="158"/>
    </location>
</feature>
<feature type="coiled-coil region" evidence="1">
    <location>
        <begin position="44"/>
        <end position="71"/>
    </location>
</feature>